<dbReference type="InterPro" id="IPR058705">
    <property type="entry name" value="A_ENA"/>
</dbReference>
<evidence type="ECO:0000256" key="1">
    <source>
        <dbReference type="SAM" id="MobiDB-lite"/>
    </source>
</evidence>
<accession>A0ABV5C3B8</accession>
<dbReference type="RefSeq" id="WP_375521140.1">
    <property type="nucleotide sequence ID" value="NZ_JBHIRY010000016.1"/>
</dbReference>
<evidence type="ECO:0000313" key="3">
    <source>
        <dbReference type="Proteomes" id="UP001580430"/>
    </source>
</evidence>
<dbReference type="EMBL" id="JBHIRY010000016">
    <property type="protein sequence ID" value="MFB5762023.1"/>
    <property type="molecule type" value="Genomic_DNA"/>
</dbReference>
<organism evidence="2 3">
    <name type="scientific">Paenibacillus medicaginis</name>
    <dbReference type="NCBI Taxonomy" id="1470560"/>
    <lineage>
        <taxon>Bacteria</taxon>
        <taxon>Bacillati</taxon>
        <taxon>Bacillota</taxon>
        <taxon>Bacilli</taxon>
        <taxon>Bacillales</taxon>
        <taxon>Paenibacillaceae</taxon>
        <taxon>Paenibacillus</taxon>
    </lineage>
</organism>
<name>A0ABV5C3B8_9BACL</name>
<dbReference type="Proteomes" id="UP001580430">
    <property type="component" value="Unassembled WGS sequence"/>
</dbReference>
<comment type="caution">
    <text evidence="2">The sequence shown here is derived from an EMBL/GenBank/DDBJ whole genome shotgun (WGS) entry which is preliminary data.</text>
</comment>
<reference evidence="2 3" key="1">
    <citation type="submission" date="2024-09" db="EMBL/GenBank/DDBJ databases">
        <title>Paenibacillus zeirhizospherea sp. nov., isolated from surface of the maize (Zea mays) roots in a horticulture field, Hungary.</title>
        <authorList>
            <person name="Marton D."/>
            <person name="Farkas M."/>
            <person name="Bedics A."/>
            <person name="Toth E."/>
            <person name="Tancsics A."/>
            <person name="Boka K."/>
            <person name="Marati G."/>
            <person name="Kriszt B."/>
            <person name="Cserhati M."/>
        </authorList>
    </citation>
    <scope>NUCLEOTIDE SEQUENCE [LARGE SCALE GENOMIC DNA]</scope>
    <source>
        <strain evidence="2 3">JCM 18446</strain>
    </source>
</reference>
<dbReference type="Pfam" id="PF26595">
    <property type="entry name" value="A_ENA"/>
    <property type="match status" value="1"/>
</dbReference>
<proteinExistence type="predicted"/>
<evidence type="ECO:0000313" key="2">
    <source>
        <dbReference type="EMBL" id="MFB5762023.1"/>
    </source>
</evidence>
<protein>
    <submittedName>
        <fullName evidence="2">Uncharacterized protein</fullName>
    </submittedName>
</protein>
<gene>
    <name evidence="2" type="ORF">ACE5LO_16675</name>
</gene>
<sequence length="124" mass="13603">MSLPNVPNITPVITVNFSEAINVLLVSIAMEEISLSHIINAEAERIQFVLGTLHESGAHGSIDDIIKVNKDVRQTLTEVVRKELLLQMKLETVLNSTPPALHVASTQQPYAPDQPGSSSYPTYR</sequence>
<keyword evidence="3" id="KW-1185">Reference proteome</keyword>
<feature type="region of interest" description="Disordered" evidence="1">
    <location>
        <begin position="101"/>
        <end position="124"/>
    </location>
</feature>